<gene>
    <name evidence="7" type="ORF">PTT_12087</name>
</gene>
<keyword evidence="2" id="KW-0863">Zinc-finger</keyword>
<evidence type="ECO:0000256" key="5">
    <source>
        <dbReference type="SAM" id="MobiDB-lite"/>
    </source>
</evidence>
<dbReference type="PROSITE" id="PS00518">
    <property type="entry name" value="ZF_RING_1"/>
    <property type="match status" value="1"/>
</dbReference>
<sequence>MDITDLDRATGRLIVQVRLDEIVEALRHVELETDTTSSYRILRLALEHQLEIIDEEGNDHDDPGNQEDTPLEKNSDTGSGDDIPNEEPAAAIVVEEEEEEEEEREVPVEEIPEPGPEPETTATCRACGDTKLEKATVQLSCTHVYCHECVIDLFSFSLHKDASLFPPRCCNVPISEHLYTFLPEKLLDEVNTEKTIFDSKQTTFCSTCWAFVPDDMIKGSVATCGKCQTKTCSTCKNDAHESLCPEDDTTKLLIATAKKVKWRQCSSCKNMVELSHGCAHIMYVPESRLYHHVFGTDEL</sequence>
<feature type="compositionally biased region" description="Acidic residues" evidence="5">
    <location>
        <begin position="94"/>
        <end position="112"/>
    </location>
</feature>
<protein>
    <recommendedName>
        <fullName evidence="6">IBR domain-containing protein</fullName>
    </recommendedName>
</protein>
<dbReference type="HOGENOM" id="CLU_931106_0_0_1"/>
<organism evidence="8">
    <name type="scientific">Pyrenophora teres f. teres (strain 0-1)</name>
    <name type="common">Barley net blotch fungus</name>
    <name type="synonym">Drechslera teres f. teres</name>
    <dbReference type="NCBI Taxonomy" id="861557"/>
    <lineage>
        <taxon>Eukaryota</taxon>
        <taxon>Fungi</taxon>
        <taxon>Dikarya</taxon>
        <taxon>Ascomycota</taxon>
        <taxon>Pezizomycotina</taxon>
        <taxon>Dothideomycetes</taxon>
        <taxon>Pleosporomycetidae</taxon>
        <taxon>Pleosporales</taxon>
        <taxon>Pleosporineae</taxon>
        <taxon>Pleosporaceae</taxon>
        <taxon>Pyrenophora</taxon>
    </lineage>
</organism>
<evidence type="ECO:0000313" key="8">
    <source>
        <dbReference type="Proteomes" id="UP000001067"/>
    </source>
</evidence>
<evidence type="ECO:0000313" key="7">
    <source>
        <dbReference type="EMBL" id="EFQ91157.1"/>
    </source>
</evidence>
<dbReference type="GO" id="GO:0008270">
    <property type="term" value="F:zinc ion binding"/>
    <property type="evidence" value="ECO:0007669"/>
    <property type="project" value="UniProtKB-KW"/>
</dbReference>
<keyword evidence="4" id="KW-0862">Zinc</keyword>
<evidence type="ECO:0000256" key="4">
    <source>
        <dbReference type="ARBA" id="ARBA00022833"/>
    </source>
</evidence>
<dbReference type="GO" id="GO:0004842">
    <property type="term" value="F:ubiquitin-protein transferase activity"/>
    <property type="evidence" value="ECO:0007669"/>
    <property type="project" value="InterPro"/>
</dbReference>
<dbReference type="InterPro" id="IPR017907">
    <property type="entry name" value="Znf_RING_CS"/>
</dbReference>
<dbReference type="Pfam" id="PF01485">
    <property type="entry name" value="IBR"/>
    <property type="match status" value="1"/>
</dbReference>
<keyword evidence="1" id="KW-0479">Metal-binding</keyword>
<reference evidence="7 8" key="1">
    <citation type="journal article" date="2010" name="Genome Biol.">
        <title>A first genome assembly of the barley fungal pathogen Pyrenophora teres f. teres.</title>
        <authorList>
            <person name="Ellwood S.R."/>
            <person name="Liu Z."/>
            <person name="Syme R.A."/>
            <person name="Lai Z."/>
            <person name="Hane J.K."/>
            <person name="Keiper F."/>
            <person name="Moffat C.S."/>
            <person name="Oliver R.P."/>
            <person name="Friesen T.L."/>
        </authorList>
    </citation>
    <scope>NUCLEOTIDE SEQUENCE [LARGE SCALE GENOMIC DNA]</scope>
    <source>
        <strain evidence="7 8">0-1</strain>
    </source>
</reference>
<dbReference type="OrthoDB" id="9977870at2759"/>
<dbReference type="Proteomes" id="UP000001067">
    <property type="component" value="Unassembled WGS sequence"/>
</dbReference>
<feature type="region of interest" description="Disordered" evidence="5">
    <location>
        <begin position="56"/>
        <end position="121"/>
    </location>
</feature>
<dbReference type="GO" id="GO:0016567">
    <property type="term" value="P:protein ubiquitination"/>
    <property type="evidence" value="ECO:0007669"/>
    <property type="project" value="InterPro"/>
</dbReference>
<dbReference type="PANTHER" id="PTHR11685">
    <property type="entry name" value="RBR FAMILY RING FINGER AND IBR DOMAIN-CONTAINING"/>
    <property type="match status" value="1"/>
</dbReference>
<dbReference type="CDD" id="cd20335">
    <property type="entry name" value="BRcat_RBR"/>
    <property type="match status" value="1"/>
</dbReference>
<dbReference type="EMBL" id="GL534918">
    <property type="protein sequence ID" value="EFQ91157.1"/>
    <property type="molecule type" value="Genomic_DNA"/>
</dbReference>
<evidence type="ECO:0000256" key="3">
    <source>
        <dbReference type="ARBA" id="ARBA00022786"/>
    </source>
</evidence>
<feature type="domain" description="IBR" evidence="6">
    <location>
        <begin position="190"/>
        <end position="243"/>
    </location>
</feature>
<keyword evidence="8" id="KW-1185">Reference proteome</keyword>
<dbReference type="KEGG" id="pte:PTT_12087"/>
<proteinExistence type="predicted"/>
<keyword evidence="3" id="KW-0833">Ubl conjugation pathway</keyword>
<dbReference type="SUPFAM" id="SSF57850">
    <property type="entry name" value="RING/U-box"/>
    <property type="match status" value="1"/>
</dbReference>
<name>E3RSZ2_PYRTT</name>
<accession>E3RSZ2</accession>
<evidence type="ECO:0000259" key="6">
    <source>
        <dbReference type="Pfam" id="PF01485"/>
    </source>
</evidence>
<dbReference type="eggNOG" id="KOG1812">
    <property type="taxonomic scope" value="Eukaryota"/>
</dbReference>
<evidence type="ECO:0000256" key="2">
    <source>
        <dbReference type="ARBA" id="ARBA00022771"/>
    </source>
</evidence>
<dbReference type="AlphaFoldDB" id="E3RSZ2"/>
<evidence type="ECO:0000256" key="1">
    <source>
        <dbReference type="ARBA" id="ARBA00022723"/>
    </source>
</evidence>
<dbReference type="InterPro" id="IPR002867">
    <property type="entry name" value="IBR_dom"/>
</dbReference>
<dbReference type="InterPro" id="IPR031127">
    <property type="entry name" value="E3_UB_ligase_RBR"/>
</dbReference>